<keyword evidence="4" id="KW-0297">G-protein coupled receptor</keyword>
<feature type="compositionally biased region" description="Basic and acidic residues" evidence="8">
    <location>
        <begin position="503"/>
        <end position="543"/>
    </location>
</feature>
<feature type="transmembrane region" description="Helical" evidence="9">
    <location>
        <begin position="20"/>
        <end position="40"/>
    </location>
</feature>
<dbReference type="PANTHER" id="PTHR24243">
    <property type="entry name" value="G-PROTEIN COUPLED RECEPTOR"/>
    <property type="match status" value="1"/>
</dbReference>
<proteinExistence type="predicted"/>
<gene>
    <name evidence="11" type="ORF">MAR_004011</name>
</gene>
<feature type="transmembrane region" description="Helical" evidence="9">
    <location>
        <begin position="130"/>
        <end position="151"/>
    </location>
</feature>
<evidence type="ECO:0000256" key="3">
    <source>
        <dbReference type="ARBA" id="ARBA00022989"/>
    </source>
</evidence>
<evidence type="ECO:0000313" key="12">
    <source>
        <dbReference type="Proteomes" id="UP001164746"/>
    </source>
</evidence>
<feature type="transmembrane region" description="Helical" evidence="9">
    <location>
        <begin position="89"/>
        <end position="110"/>
    </location>
</feature>
<keyword evidence="6" id="KW-0675">Receptor</keyword>
<evidence type="ECO:0000256" key="6">
    <source>
        <dbReference type="ARBA" id="ARBA00023170"/>
    </source>
</evidence>
<feature type="transmembrane region" description="Helical" evidence="9">
    <location>
        <begin position="196"/>
        <end position="223"/>
    </location>
</feature>
<evidence type="ECO:0000256" key="5">
    <source>
        <dbReference type="ARBA" id="ARBA00023136"/>
    </source>
</evidence>
<evidence type="ECO:0000259" key="10">
    <source>
        <dbReference type="PROSITE" id="PS50262"/>
    </source>
</evidence>
<dbReference type="PRINTS" id="PR00237">
    <property type="entry name" value="GPCRRHODOPSN"/>
</dbReference>
<feature type="transmembrane region" description="Helical" evidence="9">
    <location>
        <begin position="254"/>
        <end position="277"/>
    </location>
</feature>
<dbReference type="PANTHER" id="PTHR24243:SF230">
    <property type="entry name" value="G-PROTEIN COUPLED RECEPTORS FAMILY 1 PROFILE DOMAIN-CONTAINING PROTEIN"/>
    <property type="match status" value="1"/>
</dbReference>
<keyword evidence="7" id="KW-0807">Transducer</keyword>
<evidence type="ECO:0000256" key="4">
    <source>
        <dbReference type="ARBA" id="ARBA00023040"/>
    </source>
</evidence>
<sequence length="578" mass="66767">MIAMNLPTERAISSCLWHVAPPILLVLGTIGNIISIYVLNQRVRTSTSIYLSALAVCDLFLLYTGLGREWSIHVFGFDVRSVSEAMCKMHFFSVTFSAQLTSWILVAITIERVISVRMPHVAKRECTKQCAIIVLLAEAVVLMLLDGHILYGVSINSRQARNYTLTNGTNGNMSLHGFDIRCEPSVDDQSYENFMIYVWTWIDFCFVFMIPFLVLLTGNLIIINNIKRSRQFRRQAMTLAYYPRRIRPKPPKPILSLTAILLTLNTVFFICVGPINIFSIGQFYWWPADVTDEVAELIWAVVAILMYTNNAVNFILYVFCGSEFRTEVKCLLLKCFAVHPGTPKAAYRHGVTHLLSVNFSFEQSRSSIYKRLLSLALKIFVKTRADFRKIFYHWSKDIARVQSECKDETNNRLNSYRKHKDNANKWLLFVVTSPFIYIRRSYSRLWSLSAVFTIGSHRQRQSERVMNSFISFFGAQEKYSIGTVYDVLKQHIRIYNVSDEGRREQTRLDESRHEQTRAARADEGRRGQREQRRTNEAAKDRQGQTRADSCAKLVDVQLFHIFINANYVHNPTPTERMV</sequence>
<protein>
    <submittedName>
        <fullName evidence="11">CML1-like protein</fullName>
    </submittedName>
</protein>
<dbReference type="EMBL" id="CP111020">
    <property type="protein sequence ID" value="WAR13906.1"/>
    <property type="molecule type" value="Genomic_DNA"/>
</dbReference>
<comment type="subcellular location">
    <subcellularLocation>
        <location evidence="1">Membrane</location>
        <topology evidence="1">Multi-pass membrane protein</topology>
    </subcellularLocation>
</comment>
<feature type="region of interest" description="Disordered" evidence="8">
    <location>
        <begin position="503"/>
        <end position="546"/>
    </location>
</feature>
<dbReference type="Gene3D" id="1.20.1070.10">
    <property type="entry name" value="Rhodopsin 7-helix transmembrane proteins"/>
    <property type="match status" value="1"/>
</dbReference>
<evidence type="ECO:0000256" key="1">
    <source>
        <dbReference type="ARBA" id="ARBA00004141"/>
    </source>
</evidence>
<feature type="transmembrane region" description="Helical" evidence="9">
    <location>
        <begin position="47"/>
        <end position="66"/>
    </location>
</feature>
<keyword evidence="2 9" id="KW-0812">Transmembrane</keyword>
<organism evidence="11 12">
    <name type="scientific">Mya arenaria</name>
    <name type="common">Soft-shell clam</name>
    <dbReference type="NCBI Taxonomy" id="6604"/>
    <lineage>
        <taxon>Eukaryota</taxon>
        <taxon>Metazoa</taxon>
        <taxon>Spiralia</taxon>
        <taxon>Lophotrochozoa</taxon>
        <taxon>Mollusca</taxon>
        <taxon>Bivalvia</taxon>
        <taxon>Autobranchia</taxon>
        <taxon>Heteroconchia</taxon>
        <taxon>Euheterodonta</taxon>
        <taxon>Imparidentia</taxon>
        <taxon>Neoheterodontei</taxon>
        <taxon>Myida</taxon>
        <taxon>Myoidea</taxon>
        <taxon>Myidae</taxon>
        <taxon>Mya</taxon>
    </lineage>
</organism>
<feature type="domain" description="G-protein coupled receptors family 1 profile" evidence="10">
    <location>
        <begin position="28"/>
        <end position="317"/>
    </location>
</feature>
<evidence type="ECO:0000256" key="7">
    <source>
        <dbReference type="ARBA" id="ARBA00023224"/>
    </source>
</evidence>
<dbReference type="InterPro" id="IPR000276">
    <property type="entry name" value="GPCR_Rhodpsn"/>
</dbReference>
<evidence type="ECO:0000313" key="11">
    <source>
        <dbReference type="EMBL" id="WAR13906.1"/>
    </source>
</evidence>
<dbReference type="Pfam" id="PF00001">
    <property type="entry name" value="7tm_1"/>
    <property type="match status" value="1"/>
</dbReference>
<feature type="transmembrane region" description="Helical" evidence="9">
    <location>
        <begin position="297"/>
        <end position="319"/>
    </location>
</feature>
<dbReference type="InterPro" id="IPR017452">
    <property type="entry name" value="GPCR_Rhodpsn_7TM"/>
</dbReference>
<dbReference type="Proteomes" id="UP001164746">
    <property type="component" value="Chromosome 9"/>
</dbReference>
<keyword evidence="12" id="KW-1185">Reference proteome</keyword>
<evidence type="ECO:0000256" key="8">
    <source>
        <dbReference type="SAM" id="MobiDB-lite"/>
    </source>
</evidence>
<reference evidence="11" key="1">
    <citation type="submission" date="2022-11" db="EMBL/GenBank/DDBJ databases">
        <title>Centuries of genome instability and evolution in soft-shell clam transmissible cancer (bioRxiv).</title>
        <authorList>
            <person name="Hart S.F.M."/>
            <person name="Yonemitsu M.A."/>
            <person name="Giersch R.M."/>
            <person name="Beal B.F."/>
            <person name="Arriagada G."/>
            <person name="Davis B.W."/>
            <person name="Ostrander E.A."/>
            <person name="Goff S.P."/>
            <person name="Metzger M.J."/>
        </authorList>
    </citation>
    <scope>NUCLEOTIDE SEQUENCE</scope>
    <source>
        <strain evidence="11">MELC-2E11</strain>
        <tissue evidence="11">Siphon/mantle</tissue>
    </source>
</reference>
<dbReference type="SUPFAM" id="SSF81321">
    <property type="entry name" value="Family A G protein-coupled receptor-like"/>
    <property type="match status" value="1"/>
</dbReference>
<accession>A0ABY7EYJ0</accession>
<dbReference type="PROSITE" id="PS50262">
    <property type="entry name" value="G_PROTEIN_RECEP_F1_2"/>
    <property type="match status" value="1"/>
</dbReference>
<keyword evidence="3 9" id="KW-1133">Transmembrane helix</keyword>
<keyword evidence="5 9" id="KW-0472">Membrane</keyword>
<dbReference type="CDD" id="cd14978">
    <property type="entry name" value="7tmA_FMRFamide_R-like"/>
    <property type="match status" value="1"/>
</dbReference>
<evidence type="ECO:0000256" key="2">
    <source>
        <dbReference type="ARBA" id="ARBA00022692"/>
    </source>
</evidence>
<name>A0ABY7EYJ0_MYAAR</name>
<evidence type="ECO:0000256" key="9">
    <source>
        <dbReference type="SAM" id="Phobius"/>
    </source>
</evidence>